<reference evidence="3" key="1">
    <citation type="journal article" date="2013" name="Science">
        <title>Gene transfer from bacteria and archaea facilitated evolution of an extremophilic eukaryote.</title>
        <authorList>
            <person name="Schonknecht G."/>
            <person name="Chen W.H."/>
            <person name="Ternes C.M."/>
            <person name="Barbier G.G."/>
            <person name="Shrestha R.P."/>
            <person name="Stanke M."/>
            <person name="Brautigam A."/>
            <person name="Baker B.J."/>
            <person name="Banfield J.F."/>
            <person name="Garavito R.M."/>
            <person name="Carr K."/>
            <person name="Wilkerson C."/>
            <person name="Rensing S.A."/>
            <person name="Gagneul D."/>
            <person name="Dickenson N.E."/>
            <person name="Oesterhelt C."/>
            <person name="Lercher M.J."/>
            <person name="Weber A.P."/>
        </authorList>
    </citation>
    <scope>NUCLEOTIDE SEQUENCE [LARGE SCALE GENOMIC DNA]</scope>
    <source>
        <strain evidence="3">074W</strain>
    </source>
</reference>
<dbReference type="Gramene" id="EME30409">
    <property type="protein sequence ID" value="EME30409"/>
    <property type="gene ID" value="Gasu_23150"/>
</dbReference>
<dbReference type="InterPro" id="IPR018838">
    <property type="entry name" value="ZGRF1-like_N"/>
</dbReference>
<name>M2Y3M1_GALSU</name>
<dbReference type="KEGG" id="gsl:Gasu_23150"/>
<dbReference type="EMBL" id="KB454500">
    <property type="protein sequence ID" value="EME30409.1"/>
    <property type="molecule type" value="Genomic_DNA"/>
</dbReference>
<dbReference type="GO" id="GO:0005634">
    <property type="term" value="C:nucleus"/>
    <property type="evidence" value="ECO:0007669"/>
    <property type="project" value="TreeGrafter"/>
</dbReference>
<dbReference type="PANTHER" id="PTHR28535:SF1">
    <property type="entry name" value="PROTEIN ZGRF1"/>
    <property type="match status" value="1"/>
</dbReference>
<dbReference type="GO" id="GO:0006302">
    <property type="term" value="P:double-strand break repair"/>
    <property type="evidence" value="ECO:0007669"/>
    <property type="project" value="TreeGrafter"/>
</dbReference>
<dbReference type="GO" id="GO:0035861">
    <property type="term" value="C:site of double-strand break"/>
    <property type="evidence" value="ECO:0007669"/>
    <property type="project" value="TreeGrafter"/>
</dbReference>
<feature type="domain" description="5'-3' DNA helicase ZGRF1-like N-terminal" evidence="1">
    <location>
        <begin position="8"/>
        <end position="85"/>
    </location>
</feature>
<protein>
    <recommendedName>
        <fullName evidence="1">5'-3' DNA helicase ZGRF1-like N-terminal domain-containing protein</fullName>
    </recommendedName>
</protein>
<dbReference type="InterPro" id="IPR052800">
    <property type="entry name" value="DNA_Repair_Helicase_ZGRF1"/>
</dbReference>
<organism evidence="2 3">
    <name type="scientific">Galdieria sulphuraria</name>
    <name type="common">Red alga</name>
    <dbReference type="NCBI Taxonomy" id="130081"/>
    <lineage>
        <taxon>Eukaryota</taxon>
        <taxon>Rhodophyta</taxon>
        <taxon>Bangiophyceae</taxon>
        <taxon>Galdieriales</taxon>
        <taxon>Galdieriaceae</taxon>
        <taxon>Galdieria</taxon>
    </lineage>
</organism>
<dbReference type="RefSeq" id="XP_005706929.1">
    <property type="nucleotide sequence ID" value="XM_005706872.1"/>
</dbReference>
<dbReference type="OrthoDB" id="9021at2759"/>
<dbReference type="GeneID" id="17089141"/>
<accession>M2Y3M1</accession>
<evidence type="ECO:0000313" key="3">
    <source>
        <dbReference type="Proteomes" id="UP000030680"/>
    </source>
</evidence>
<dbReference type="Proteomes" id="UP000030680">
    <property type="component" value="Unassembled WGS sequence"/>
</dbReference>
<keyword evidence="3" id="KW-1185">Reference proteome</keyword>
<dbReference type="AlphaFoldDB" id="M2Y3M1"/>
<dbReference type="Pfam" id="PF10382">
    <property type="entry name" value="ZGRF1-like_N"/>
    <property type="match status" value="1"/>
</dbReference>
<evidence type="ECO:0000313" key="2">
    <source>
        <dbReference type="EMBL" id="EME30409.1"/>
    </source>
</evidence>
<sequence length="158" mass="17836">MTSQSLEITSFEALYTKQKTQKHKKWKDGSLHAEYKEGTAVSKSRVKLFDEDGLLILTTTLHSKSLVPGETLEVEQYLVQVLEPIDREVIISQQRKLCEDGDVMLGTEQSCCKKRKTTGANSDSWPLNSALDLTDKSMKTQVNYSGRSNEEIIHLLSE</sequence>
<dbReference type="PANTHER" id="PTHR28535">
    <property type="entry name" value="ZINC FINGER GRF-TYPE CONTAINING 1"/>
    <property type="match status" value="1"/>
</dbReference>
<gene>
    <name evidence="2" type="ORF">Gasu_23150</name>
</gene>
<evidence type="ECO:0000259" key="1">
    <source>
        <dbReference type="Pfam" id="PF10382"/>
    </source>
</evidence>
<proteinExistence type="predicted"/>